<feature type="region of interest" description="Disordered" evidence="1">
    <location>
        <begin position="331"/>
        <end position="369"/>
    </location>
</feature>
<feature type="compositionally biased region" description="Basic residues" evidence="1">
    <location>
        <begin position="346"/>
        <end position="355"/>
    </location>
</feature>
<dbReference type="Proteomes" id="UP000799757">
    <property type="component" value="Unassembled WGS sequence"/>
</dbReference>
<evidence type="ECO:0000313" key="3">
    <source>
        <dbReference type="Proteomes" id="UP000799757"/>
    </source>
</evidence>
<feature type="compositionally biased region" description="Polar residues" evidence="1">
    <location>
        <begin position="357"/>
        <end position="369"/>
    </location>
</feature>
<gene>
    <name evidence="2" type="ORF">K505DRAFT_317612</name>
</gene>
<feature type="region of interest" description="Disordered" evidence="1">
    <location>
        <begin position="257"/>
        <end position="305"/>
    </location>
</feature>
<keyword evidence="3" id="KW-1185">Reference proteome</keyword>
<protein>
    <submittedName>
        <fullName evidence="2">Uncharacterized protein</fullName>
    </submittedName>
</protein>
<dbReference type="OrthoDB" id="4764735at2759"/>
<name>A0A6A6WSK6_9PLEO</name>
<accession>A0A6A6WSK6</accession>
<feature type="compositionally biased region" description="Low complexity" evidence="1">
    <location>
        <begin position="278"/>
        <end position="305"/>
    </location>
</feature>
<evidence type="ECO:0000256" key="1">
    <source>
        <dbReference type="SAM" id="MobiDB-lite"/>
    </source>
</evidence>
<dbReference type="AlphaFoldDB" id="A0A6A6WSK6"/>
<sequence length="472" mass="52612">MSTSSNTSFFSFGPDDSFVSKSFEGLRYRNLPPALLKLIVGGSVVDVHWAALGPVQESWVLSFKDANGKNNLGWGSSIPPTLAQILKTLTPTQHLRVFLGPKHSKTSKNNNNEPSFIAWDPTFIRWSGLPPPLEACLQSWLTPAGWKFGPPRTMTWNAKGAFFAKSEYDEVMYEMGSREGLEDDDWPPFQDTVREWNEEADFEWSDVVYLNLDARDSDQFIAIRTDGTWAGSIGSDSNEEALEAFALNFFTRLKPKISSSNSKTRPQSQSIPKPPPQSQQNYNNYQNSNNNSLPTPNPPNVNTVPDATSQALYERWATETATMLALALAANNTPTPTSTPTPTARSKPKTPKKLQVRSASKPNIPTSANGAPPALLTTFPYLPAPLATCPDTPCVYFKSDPAGLRACKHDVERLLRASGLYSYEWLRQERIRWHPDRFGRLCDEGFRERGCRLAEEMFKIVDGLVGEAEGRR</sequence>
<proteinExistence type="predicted"/>
<evidence type="ECO:0000313" key="2">
    <source>
        <dbReference type="EMBL" id="KAF2786908.1"/>
    </source>
</evidence>
<feature type="compositionally biased region" description="Low complexity" evidence="1">
    <location>
        <begin position="331"/>
        <end position="345"/>
    </location>
</feature>
<reference evidence="2" key="1">
    <citation type="journal article" date="2020" name="Stud. Mycol.">
        <title>101 Dothideomycetes genomes: a test case for predicting lifestyles and emergence of pathogens.</title>
        <authorList>
            <person name="Haridas S."/>
            <person name="Albert R."/>
            <person name="Binder M."/>
            <person name="Bloem J."/>
            <person name="Labutti K."/>
            <person name="Salamov A."/>
            <person name="Andreopoulos B."/>
            <person name="Baker S."/>
            <person name="Barry K."/>
            <person name="Bills G."/>
            <person name="Bluhm B."/>
            <person name="Cannon C."/>
            <person name="Castanera R."/>
            <person name="Culley D."/>
            <person name="Daum C."/>
            <person name="Ezra D."/>
            <person name="Gonzalez J."/>
            <person name="Henrissat B."/>
            <person name="Kuo A."/>
            <person name="Liang C."/>
            <person name="Lipzen A."/>
            <person name="Lutzoni F."/>
            <person name="Magnuson J."/>
            <person name="Mondo S."/>
            <person name="Nolan M."/>
            <person name="Ohm R."/>
            <person name="Pangilinan J."/>
            <person name="Park H.-J."/>
            <person name="Ramirez L."/>
            <person name="Alfaro M."/>
            <person name="Sun H."/>
            <person name="Tritt A."/>
            <person name="Yoshinaga Y."/>
            <person name="Zwiers L.-H."/>
            <person name="Turgeon B."/>
            <person name="Goodwin S."/>
            <person name="Spatafora J."/>
            <person name="Crous P."/>
            <person name="Grigoriev I."/>
        </authorList>
    </citation>
    <scope>NUCLEOTIDE SEQUENCE</scope>
    <source>
        <strain evidence="2">CBS 109.77</strain>
    </source>
</reference>
<organism evidence="2 3">
    <name type="scientific">Melanomma pulvis-pyrius CBS 109.77</name>
    <dbReference type="NCBI Taxonomy" id="1314802"/>
    <lineage>
        <taxon>Eukaryota</taxon>
        <taxon>Fungi</taxon>
        <taxon>Dikarya</taxon>
        <taxon>Ascomycota</taxon>
        <taxon>Pezizomycotina</taxon>
        <taxon>Dothideomycetes</taxon>
        <taxon>Pleosporomycetidae</taxon>
        <taxon>Pleosporales</taxon>
        <taxon>Melanommataceae</taxon>
        <taxon>Melanomma</taxon>
    </lineage>
</organism>
<dbReference type="EMBL" id="MU002389">
    <property type="protein sequence ID" value="KAF2786908.1"/>
    <property type="molecule type" value="Genomic_DNA"/>
</dbReference>